<feature type="compositionally biased region" description="Basic and acidic residues" evidence="1">
    <location>
        <begin position="1"/>
        <end position="10"/>
    </location>
</feature>
<proteinExistence type="predicted"/>
<dbReference type="Proteomes" id="UP000821866">
    <property type="component" value="Chromosome 9"/>
</dbReference>
<feature type="region of interest" description="Disordered" evidence="1">
    <location>
        <begin position="1"/>
        <end position="20"/>
    </location>
</feature>
<reference evidence="2" key="2">
    <citation type="submission" date="2021-09" db="EMBL/GenBank/DDBJ databases">
        <authorList>
            <person name="Jia N."/>
            <person name="Wang J."/>
            <person name="Shi W."/>
            <person name="Du L."/>
            <person name="Sun Y."/>
            <person name="Zhan W."/>
            <person name="Jiang J."/>
            <person name="Wang Q."/>
            <person name="Zhang B."/>
            <person name="Ji P."/>
            <person name="Sakyi L.B."/>
            <person name="Cui X."/>
            <person name="Yuan T."/>
            <person name="Jiang B."/>
            <person name="Yang W."/>
            <person name="Lam T.T.-Y."/>
            <person name="Chang Q."/>
            <person name="Ding S."/>
            <person name="Wang X."/>
            <person name="Zhu J."/>
            <person name="Ruan X."/>
            <person name="Zhao L."/>
            <person name="Wei J."/>
            <person name="Que T."/>
            <person name="Du C."/>
            <person name="Cheng J."/>
            <person name="Dai P."/>
            <person name="Han X."/>
            <person name="Huang E."/>
            <person name="Gao Y."/>
            <person name="Liu J."/>
            <person name="Shao H."/>
            <person name="Ye R."/>
            <person name="Li L."/>
            <person name="Wei W."/>
            <person name="Wang X."/>
            <person name="Wang C."/>
            <person name="Huo Q."/>
            <person name="Li W."/>
            <person name="Guo W."/>
            <person name="Chen H."/>
            <person name="Chen S."/>
            <person name="Zhou L."/>
            <person name="Zhou L."/>
            <person name="Ni X."/>
            <person name="Tian J."/>
            <person name="Zhou Y."/>
            <person name="Sheng Y."/>
            <person name="Liu T."/>
            <person name="Pan Y."/>
            <person name="Xia L."/>
            <person name="Li J."/>
            <person name="Zhao F."/>
            <person name="Cao W."/>
        </authorList>
    </citation>
    <scope>NUCLEOTIDE SEQUENCE</scope>
    <source>
        <strain evidence="2">Rmic-2018</strain>
        <tissue evidence="2">Larvae</tissue>
    </source>
</reference>
<gene>
    <name evidence="2" type="ORF">HPB51_018176</name>
</gene>
<dbReference type="EMBL" id="JABSTU010000011">
    <property type="protein sequence ID" value="KAH8009530.1"/>
    <property type="molecule type" value="Genomic_DNA"/>
</dbReference>
<feature type="compositionally biased region" description="Low complexity" evidence="1">
    <location>
        <begin position="11"/>
        <end position="20"/>
    </location>
</feature>
<protein>
    <submittedName>
        <fullName evidence="2">Uncharacterized protein</fullName>
    </submittedName>
</protein>
<name>A0A9J6D659_RHIMP</name>
<sequence>MNACDMKHEPSFPSTGPGSPSEAACDNRMHFKHSMLEKKGTTIVLCHICGIGMVLSLIKTEALVKHPRAALRRHFSCLQLRGSLICWHSCVRYLGLTIDNWVWCVPPVKGIRQATHRVGTCVP</sequence>
<comment type="caution">
    <text evidence="2">The sequence shown here is derived from an EMBL/GenBank/DDBJ whole genome shotgun (WGS) entry which is preliminary data.</text>
</comment>
<evidence type="ECO:0000313" key="2">
    <source>
        <dbReference type="EMBL" id="KAH8009530.1"/>
    </source>
</evidence>
<dbReference type="AlphaFoldDB" id="A0A9J6D659"/>
<accession>A0A9J6D659</accession>
<evidence type="ECO:0000256" key="1">
    <source>
        <dbReference type="SAM" id="MobiDB-lite"/>
    </source>
</evidence>
<reference evidence="2" key="1">
    <citation type="journal article" date="2020" name="Cell">
        <title>Large-Scale Comparative Analyses of Tick Genomes Elucidate Their Genetic Diversity and Vector Capacities.</title>
        <authorList>
            <consortium name="Tick Genome and Microbiome Consortium (TIGMIC)"/>
            <person name="Jia N."/>
            <person name="Wang J."/>
            <person name="Shi W."/>
            <person name="Du L."/>
            <person name="Sun Y."/>
            <person name="Zhan W."/>
            <person name="Jiang J.F."/>
            <person name="Wang Q."/>
            <person name="Zhang B."/>
            <person name="Ji P."/>
            <person name="Bell-Sakyi L."/>
            <person name="Cui X.M."/>
            <person name="Yuan T.T."/>
            <person name="Jiang B.G."/>
            <person name="Yang W.F."/>
            <person name="Lam T.T."/>
            <person name="Chang Q.C."/>
            <person name="Ding S.J."/>
            <person name="Wang X.J."/>
            <person name="Zhu J.G."/>
            <person name="Ruan X.D."/>
            <person name="Zhao L."/>
            <person name="Wei J.T."/>
            <person name="Ye R.Z."/>
            <person name="Que T.C."/>
            <person name="Du C.H."/>
            <person name="Zhou Y.H."/>
            <person name="Cheng J.X."/>
            <person name="Dai P.F."/>
            <person name="Guo W.B."/>
            <person name="Han X.H."/>
            <person name="Huang E.J."/>
            <person name="Li L.F."/>
            <person name="Wei W."/>
            <person name="Gao Y.C."/>
            <person name="Liu J.Z."/>
            <person name="Shao H.Z."/>
            <person name="Wang X."/>
            <person name="Wang C.C."/>
            <person name="Yang T.C."/>
            <person name="Huo Q.B."/>
            <person name="Li W."/>
            <person name="Chen H.Y."/>
            <person name="Chen S.E."/>
            <person name="Zhou L.G."/>
            <person name="Ni X.B."/>
            <person name="Tian J.H."/>
            <person name="Sheng Y."/>
            <person name="Liu T."/>
            <person name="Pan Y.S."/>
            <person name="Xia L.Y."/>
            <person name="Li J."/>
            <person name="Zhao F."/>
            <person name="Cao W.C."/>
        </authorList>
    </citation>
    <scope>NUCLEOTIDE SEQUENCE</scope>
    <source>
        <strain evidence="2">Rmic-2018</strain>
    </source>
</reference>
<organism evidence="2 3">
    <name type="scientific">Rhipicephalus microplus</name>
    <name type="common">Cattle tick</name>
    <name type="synonym">Boophilus microplus</name>
    <dbReference type="NCBI Taxonomy" id="6941"/>
    <lineage>
        <taxon>Eukaryota</taxon>
        <taxon>Metazoa</taxon>
        <taxon>Ecdysozoa</taxon>
        <taxon>Arthropoda</taxon>
        <taxon>Chelicerata</taxon>
        <taxon>Arachnida</taxon>
        <taxon>Acari</taxon>
        <taxon>Parasitiformes</taxon>
        <taxon>Ixodida</taxon>
        <taxon>Ixodoidea</taxon>
        <taxon>Ixodidae</taxon>
        <taxon>Rhipicephalinae</taxon>
        <taxon>Rhipicephalus</taxon>
        <taxon>Boophilus</taxon>
    </lineage>
</organism>
<evidence type="ECO:0000313" key="3">
    <source>
        <dbReference type="Proteomes" id="UP000821866"/>
    </source>
</evidence>
<keyword evidence="3" id="KW-1185">Reference proteome</keyword>